<proteinExistence type="predicted"/>
<evidence type="ECO:0000259" key="2">
    <source>
        <dbReference type="Pfam" id="PF07593"/>
    </source>
</evidence>
<dbReference type="InterPro" id="IPR027039">
    <property type="entry name" value="Crtac1"/>
</dbReference>
<dbReference type="InterPro" id="IPR013517">
    <property type="entry name" value="FG-GAP"/>
</dbReference>
<sequence>MKISHPKFIFYTFYALLVLSCGKKKKTKLFTLKNPTETSINFSNNLTNTSDWNALNYLYFYIGAGVASADFNNDGLSDLYFVANMESDKLYLNKGGLKFEDITKASGINNSSGWSSGVTHLDINNDGWLDIYVSKLGEHRNKKGKNLLYVNQGIDKNGVPVFKEEAKKYGLDIIGFSNQAAFLDYDLDGDLDLYLLHYSVYPKRTYGDAKKRLIKDSLAGDKFFINDNGIYKDVTNESKIFSSIIGYGLGVSVSDINNDGYPDIYVGNDFFENDYLYINQKNGTFKDILSQDFKKLGHTTNFSMGNDIADFNNDGRMDILSLDMLSDGLQSLKTTESDMNYQNFNQYLRKGYHPQFIRNTLQLNNGNLNFSDISYQVGVSGTEWSWAGLFADLDNDGFKDIYITNGIYGATNDKDFVSFISNGIISNQISTNMSENDLKLVDKLPKKHTPNYLFRNKNGFDFEDITETWFEKKPSFSNGAVYVDLDNDGDLDLVTNNVNEPAMIMENNSNSISKEHNYLAIDFNGSKNNHFGIGTKVIAYTKNQTITQENYPSRGYISAVSPKMHIGLGTSKEIDSLTIIWPGGSFQTLKNVKGNQLLKANKQEAKNNFYTTATNNNKKSLLTNVSQKIPYRHNDNNYNEFNREILIPYMNTNQGPEITVGDINGDNNDDFFIGAAKGKPAQLFIQKNDGSFIPLKIPEIDQTLHSENTDNILVDTDNDNDLDLIIVNGGNEIGTAPENLSVYYFRNQKGSFIRDNQNFRNISINASVVKSFDFDNDGDLDILIGSNSIPSAFGMNPQNYIFENDGSGNYVDVTKKIAPELNSVGLVQDVTLADTNNDNKTDIIVAGYWMPIQIFINKDNIFKLDKGSDLKKSFGFWNSVKANDIDNDGDIDIIAGNWGLNTRLTASLEEPITLLLNDFDDNGKMDPIITHFYQGTETVFNSKDELSKQMPIINKRHLSYAKFAKANFSEYLPEEKIKTSIKKRVTELQSCYFINNGDGTFQKRFLPKEAQISCINTMYIDDFNNDNYDDILLSGNNYELNTQLSRLDAFHGMLLINDQNGGFSKDNESLFEIQGPARDIEKIIIKNQQHYLTSINNDSICVLKKNLPF</sequence>
<dbReference type="InterPro" id="IPR011519">
    <property type="entry name" value="UnbV_ASPIC"/>
</dbReference>
<dbReference type="Gene3D" id="2.130.10.130">
    <property type="entry name" value="Integrin alpha, N-terminal"/>
    <property type="match status" value="4"/>
</dbReference>
<organism evidence="3 4">
    <name type="scientific">Aquimarina amphilecti</name>
    <dbReference type="NCBI Taxonomy" id="1038014"/>
    <lineage>
        <taxon>Bacteria</taxon>
        <taxon>Pseudomonadati</taxon>
        <taxon>Bacteroidota</taxon>
        <taxon>Flavobacteriia</taxon>
        <taxon>Flavobacteriales</taxon>
        <taxon>Flavobacteriaceae</taxon>
        <taxon>Aquimarina</taxon>
    </lineage>
</organism>
<protein>
    <submittedName>
        <fullName evidence="3">Repeat domain-containing protein</fullName>
    </submittedName>
</protein>
<dbReference type="EMBL" id="FOAB01000005">
    <property type="protein sequence ID" value="SEL73430.1"/>
    <property type="molecule type" value="Genomic_DNA"/>
</dbReference>
<dbReference type="PANTHER" id="PTHR16026">
    <property type="entry name" value="CARTILAGE ACIDIC PROTEIN 1"/>
    <property type="match status" value="1"/>
</dbReference>
<dbReference type="Pfam" id="PF13517">
    <property type="entry name" value="FG-GAP_3"/>
    <property type="match status" value="3"/>
</dbReference>
<gene>
    <name evidence="3" type="ORF">SAMN04487910_3215</name>
</gene>
<dbReference type="PROSITE" id="PS51257">
    <property type="entry name" value="PROKAR_LIPOPROTEIN"/>
    <property type="match status" value="1"/>
</dbReference>
<reference evidence="3 4" key="1">
    <citation type="submission" date="2016-10" db="EMBL/GenBank/DDBJ databases">
        <authorList>
            <person name="de Groot N.N."/>
        </authorList>
    </citation>
    <scope>NUCLEOTIDE SEQUENCE [LARGE SCALE GENOMIC DNA]</scope>
    <source>
        <strain evidence="3 4">DSM 25232</strain>
    </source>
</reference>
<keyword evidence="4" id="KW-1185">Reference proteome</keyword>
<dbReference type="OrthoDB" id="9816120at2"/>
<evidence type="ECO:0000313" key="4">
    <source>
        <dbReference type="Proteomes" id="UP000198521"/>
    </source>
</evidence>
<evidence type="ECO:0000313" key="3">
    <source>
        <dbReference type="EMBL" id="SEL73430.1"/>
    </source>
</evidence>
<dbReference type="SUPFAM" id="SSF69318">
    <property type="entry name" value="Integrin alpha N-terminal domain"/>
    <property type="match status" value="3"/>
</dbReference>
<dbReference type="STRING" id="1038014.SAMN04487910_3215"/>
<dbReference type="Proteomes" id="UP000198521">
    <property type="component" value="Unassembled WGS sequence"/>
</dbReference>
<feature type="domain" description="ASPIC/UnbV" evidence="2">
    <location>
        <begin position="532"/>
        <end position="598"/>
    </location>
</feature>
<dbReference type="InterPro" id="IPR028994">
    <property type="entry name" value="Integrin_alpha_N"/>
</dbReference>
<evidence type="ECO:0000256" key="1">
    <source>
        <dbReference type="ARBA" id="ARBA00022729"/>
    </source>
</evidence>
<keyword evidence="1" id="KW-0732">Signal</keyword>
<dbReference type="PANTHER" id="PTHR16026:SF0">
    <property type="entry name" value="CARTILAGE ACIDIC PROTEIN 1"/>
    <property type="match status" value="1"/>
</dbReference>
<dbReference type="RefSeq" id="WP_091410296.1">
    <property type="nucleotide sequence ID" value="NZ_FOAB01000005.1"/>
</dbReference>
<accession>A0A1H7SL99</accession>
<dbReference type="Pfam" id="PF07593">
    <property type="entry name" value="UnbV_ASPIC"/>
    <property type="match status" value="1"/>
</dbReference>
<name>A0A1H7SL99_AQUAM</name>
<dbReference type="AlphaFoldDB" id="A0A1H7SL99"/>